<sequence length="153" mass="16957">MTIETWKPAAPEDELPKRPLGPAMRSGFLCRCPACGNGRLFRKYLKVVPACEACGENLSHERSDDAAPYFTIVIVGHVIVPLVLMVETAFHPVLWLQMTLWPTLALVMSLALLQPIKGAVVGFQWARYMHGFDPRSQEGDDIPRDPALSVETA</sequence>
<keyword evidence="3" id="KW-1185">Reference proteome</keyword>
<reference evidence="3" key="1">
    <citation type="submission" date="2017-09" db="EMBL/GenBank/DDBJ databases">
        <title>Genome sequence of Nannocystis excedens DSM 71.</title>
        <authorList>
            <person name="Blom J."/>
        </authorList>
    </citation>
    <scope>NUCLEOTIDE SEQUENCE [LARGE SCALE GENOMIC DNA]</scope>
    <source>
        <strain evidence="3">type strain: E19</strain>
    </source>
</reference>
<evidence type="ECO:0000313" key="2">
    <source>
        <dbReference type="EMBL" id="SON55602.1"/>
    </source>
</evidence>
<keyword evidence="1" id="KW-0812">Transmembrane</keyword>
<name>A0A2C9D5I3_9HYPH</name>
<dbReference type="AlphaFoldDB" id="A0A2C9D5I3"/>
<dbReference type="Proteomes" id="UP000223606">
    <property type="component" value="Chromosome 1"/>
</dbReference>
<dbReference type="KEGG" id="hdi:HDIA_2061"/>
<gene>
    <name evidence="2" type="ORF">HDIA_2061</name>
</gene>
<dbReference type="RefSeq" id="WP_099556091.1">
    <property type="nucleotide sequence ID" value="NZ_LT960614.1"/>
</dbReference>
<feature type="transmembrane region" description="Helical" evidence="1">
    <location>
        <begin position="92"/>
        <end position="113"/>
    </location>
</feature>
<dbReference type="OrthoDB" id="9799456at2"/>
<protein>
    <recommendedName>
        <fullName evidence="4">Zinc-finger protein</fullName>
    </recommendedName>
</protein>
<evidence type="ECO:0008006" key="4">
    <source>
        <dbReference type="Google" id="ProtNLM"/>
    </source>
</evidence>
<dbReference type="InterPro" id="IPR009325">
    <property type="entry name" value="DUF983"/>
</dbReference>
<proteinExistence type="predicted"/>
<accession>A0A2C9D5I3</accession>
<dbReference type="EMBL" id="LT960614">
    <property type="protein sequence ID" value="SON55602.1"/>
    <property type="molecule type" value="Genomic_DNA"/>
</dbReference>
<feature type="transmembrane region" description="Helical" evidence="1">
    <location>
        <begin position="66"/>
        <end position="86"/>
    </location>
</feature>
<evidence type="ECO:0000313" key="3">
    <source>
        <dbReference type="Proteomes" id="UP000223606"/>
    </source>
</evidence>
<keyword evidence="1" id="KW-0472">Membrane</keyword>
<organism evidence="2 3">
    <name type="scientific">Hartmannibacter diazotrophicus</name>
    <dbReference type="NCBI Taxonomy" id="1482074"/>
    <lineage>
        <taxon>Bacteria</taxon>
        <taxon>Pseudomonadati</taxon>
        <taxon>Pseudomonadota</taxon>
        <taxon>Alphaproteobacteria</taxon>
        <taxon>Hyphomicrobiales</taxon>
        <taxon>Pleomorphomonadaceae</taxon>
        <taxon>Hartmannibacter</taxon>
    </lineage>
</organism>
<dbReference type="Pfam" id="PF06170">
    <property type="entry name" value="DUF983"/>
    <property type="match status" value="1"/>
</dbReference>
<keyword evidence="1" id="KW-1133">Transmembrane helix</keyword>
<evidence type="ECO:0000256" key="1">
    <source>
        <dbReference type="SAM" id="Phobius"/>
    </source>
</evidence>